<dbReference type="Pfam" id="PF07690">
    <property type="entry name" value="MFS_1"/>
    <property type="match status" value="1"/>
</dbReference>
<keyword evidence="2 4" id="KW-1133">Transmembrane helix</keyword>
<feature type="domain" description="Major facilitator superfamily (MFS) profile" evidence="5">
    <location>
        <begin position="1"/>
        <end position="380"/>
    </location>
</feature>
<dbReference type="InterPro" id="IPR050327">
    <property type="entry name" value="Proton-linked_MCT"/>
</dbReference>
<evidence type="ECO:0000256" key="1">
    <source>
        <dbReference type="ARBA" id="ARBA00022692"/>
    </source>
</evidence>
<dbReference type="PANTHER" id="PTHR11360">
    <property type="entry name" value="MONOCARBOXYLATE TRANSPORTER"/>
    <property type="match status" value="1"/>
</dbReference>
<evidence type="ECO:0000259" key="5">
    <source>
        <dbReference type="PROSITE" id="PS50850"/>
    </source>
</evidence>
<reference key="1">
    <citation type="submission" date="2010-11" db="EMBL/GenBank/DDBJ databases">
        <title>The complete genome of chromosome of Calditerrivibrio nitroreducens DSM 19672.</title>
        <authorList>
            <consortium name="US DOE Joint Genome Institute (JGI-PGF)"/>
            <person name="Lucas S."/>
            <person name="Copeland A."/>
            <person name="Lapidus A."/>
            <person name="Bruce D."/>
            <person name="Goodwin L."/>
            <person name="Pitluck S."/>
            <person name="Kyrpides N."/>
            <person name="Mavromatis K."/>
            <person name="Ivanova N."/>
            <person name="Mikhailova N."/>
            <person name="Zeytun A."/>
            <person name="Brettin T."/>
            <person name="Detter J.C."/>
            <person name="Tapia R."/>
            <person name="Han C."/>
            <person name="Land M."/>
            <person name="Hauser L."/>
            <person name="Markowitz V."/>
            <person name="Cheng J.-F."/>
            <person name="Hugenholtz P."/>
            <person name="Woyke T."/>
            <person name="Wu D."/>
            <person name="Spring S."/>
            <person name="Schroeder M."/>
            <person name="Brambilla E."/>
            <person name="Klenk H.-P."/>
            <person name="Eisen J.A."/>
        </authorList>
    </citation>
    <scope>NUCLEOTIDE SEQUENCE [LARGE SCALE GENOMIC DNA]</scope>
    <source>
        <strain>DSM 19672</strain>
    </source>
</reference>
<accession>E4TJL4</accession>
<evidence type="ECO:0000256" key="3">
    <source>
        <dbReference type="ARBA" id="ARBA00023136"/>
    </source>
</evidence>
<keyword evidence="1 4" id="KW-0812">Transmembrane</keyword>
<evidence type="ECO:0000313" key="7">
    <source>
        <dbReference type="Proteomes" id="UP000007039"/>
    </source>
</evidence>
<dbReference type="OrthoDB" id="9793415at2"/>
<feature type="transmembrane region" description="Helical" evidence="4">
    <location>
        <begin position="294"/>
        <end position="314"/>
    </location>
</feature>
<dbReference type="InterPro" id="IPR020846">
    <property type="entry name" value="MFS_dom"/>
</dbReference>
<protein>
    <submittedName>
        <fullName evidence="6">Major facilitator superfamily MFS_1</fullName>
    </submittedName>
</protein>
<dbReference type="AlphaFoldDB" id="E4TJL4"/>
<proteinExistence type="predicted"/>
<sequence precursor="true">MGYLILIFAVVMQLCLGATYSWSVYVKDIKAILNISQAQAQLPFSVFYFIFPATMIISGKILKKLGPQISTIVGGTLFGAGWIISSFGGSNFIFTILGNGLIAGLGAGIAYIVPISTCIKWFPDKKGLITGIAVAGFGGGAALVSFLGGTLIANGWTPFQVFRALGSIFLILIILAGFFMKNPPSNNTHDTYLPLKYRELLVDKKFLFLYFAMFVGLAAGFAVNANIKELSRTASMTAGVSAVAFFAIFNALGRVSWGALFDRFDYIKSLQLNLLFQAIILFLSPIMLNSATGLQIFAVLTGLNYGGVLVMYAGSVAKIWGAENVGMVYGLLFSSNIPGALAPIFAGYIYDKTGSFTIALYTIAILLILGIIILNRLRRL</sequence>
<dbReference type="PROSITE" id="PS50850">
    <property type="entry name" value="MFS"/>
    <property type="match status" value="1"/>
</dbReference>
<dbReference type="InterPro" id="IPR011701">
    <property type="entry name" value="MFS"/>
</dbReference>
<dbReference type="HOGENOM" id="CLU_001265_59_7_0"/>
<evidence type="ECO:0000256" key="2">
    <source>
        <dbReference type="ARBA" id="ARBA00022989"/>
    </source>
</evidence>
<gene>
    <name evidence="6" type="ordered locus">Calni_0263</name>
</gene>
<keyword evidence="3 4" id="KW-0472">Membrane</keyword>
<dbReference type="KEGG" id="cni:Calni_0263"/>
<feature type="transmembrane region" description="Helical" evidence="4">
    <location>
        <begin position="233"/>
        <end position="252"/>
    </location>
</feature>
<keyword evidence="7" id="KW-1185">Reference proteome</keyword>
<dbReference type="InterPro" id="IPR036259">
    <property type="entry name" value="MFS_trans_sf"/>
</dbReference>
<dbReference type="eggNOG" id="COG0738">
    <property type="taxonomic scope" value="Bacteria"/>
</dbReference>
<name>E4TJL4_CALNY</name>
<feature type="transmembrane region" description="Helical" evidence="4">
    <location>
        <begin position="326"/>
        <end position="350"/>
    </location>
</feature>
<feature type="transmembrane region" description="Helical" evidence="4">
    <location>
        <begin position="356"/>
        <end position="374"/>
    </location>
</feature>
<dbReference type="Proteomes" id="UP000007039">
    <property type="component" value="Chromosome"/>
</dbReference>
<feature type="transmembrane region" description="Helical" evidence="4">
    <location>
        <begin position="69"/>
        <end position="87"/>
    </location>
</feature>
<evidence type="ECO:0000256" key="4">
    <source>
        <dbReference type="SAM" id="Phobius"/>
    </source>
</evidence>
<dbReference type="GO" id="GO:0022857">
    <property type="term" value="F:transmembrane transporter activity"/>
    <property type="evidence" value="ECO:0007669"/>
    <property type="project" value="InterPro"/>
</dbReference>
<feature type="transmembrane region" description="Helical" evidence="4">
    <location>
        <begin position="127"/>
        <end position="153"/>
    </location>
</feature>
<feature type="transmembrane region" description="Helical" evidence="4">
    <location>
        <begin position="93"/>
        <end position="115"/>
    </location>
</feature>
<dbReference type="RefSeq" id="WP_013450393.1">
    <property type="nucleotide sequence ID" value="NC_014758.1"/>
</dbReference>
<dbReference type="Gene3D" id="1.20.1250.20">
    <property type="entry name" value="MFS general substrate transporter like domains"/>
    <property type="match status" value="2"/>
</dbReference>
<dbReference type="EMBL" id="CP002347">
    <property type="protein sequence ID" value="ADR18176.1"/>
    <property type="molecule type" value="Genomic_DNA"/>
</dbReference>
<organism evidence="6 7">
    <name type="scientific">Calditerrivibrio nitroreducens (strain DSM 19672 / NBRC 101217 / Yu37-1)</name>
    <dbReference type="NCBI Taxonomy" id="768670"/>
    <lineage>
        <taxon>Bacteria</taxon>
        <taxon>Pseudomonadati</taxon>
        <taxon>Deferribacterota</taxon>
        <taxon>Deferribacteres</taxon>
        <taxon>Deferribacterales</taxon>
        <taxon>Calditerrivibrionaceae</taxon>
    </lineage>
</organism>
<evidence type="ECO:0000313" key="6">
    <source>
        <dbReference type="EMBL" id="ADR18176.1"/>
    </source>
</evidence>
<feature type="transmembrane region" description="Helical" evidence="4">
    <location>
        <begin position="41"/>
        <end position="62"/>
    </location>
</feature>
<dbReference type="STRING" id="768670.Calni_0263"/>
<reference evidence="6 7" key="2">
    <citation type="journal article" date="2011" name="Stand. Genomic Sci.">
        <title>Complete genome sequence of Calditerrivibrio nitroreducens type strain (Yu37-1).</title>
        <authorList>
            <person name="Pitluck S."/>
            <person name="Sikorski J."/>
            <person name="Zeytun A."/>
            <person name="Lapidus A."/>
            <person name="Nolan M."/>
            <person name="Lucas S."/>
            <person name="Hammon N."/>
            <person name="Deshpande S."/>
            <person name="Cheng J.F."/>
            <person name="Tapia R."/>
            <person name="Han C."/>
            <person name="Goodwin L."/>
            <person name="Liolios K."/>
            <person name="Pagani I."/>
            <person name="Ivanova N."/>
            <person name="Mavromatis K."/>
            <person name="Pati A."/>
            <person name="Chen A."/>
            <person name="Palaniappan K."/>
            <person name="Hauser L."/>
            <person name="Chang Y.J."/>
            <person name="Jeffries C.D."/>
            <person name="Detter J.C."/>
            <person name="Brambilla E."/>
            <person name="Djao O.D."/>
            <person name="Rohde M."/>
            <person name="Spring S."/>
            <person name="Goker M."/>
            <person name="Woyke T."/>
            <person name="Bristow J."/>
            <person name="Eisen J.A."/>
            <person name="Markowitz V."/>
            <person name="Hugenholtz P."/>
            <person name="Kyrpides N.C."/>
            <person name="Klenk H.P."/>
            <person name="Land M."/>
        </authorList>
    </citation>
    <scope>NUCLEOTIDE SEQUENCE [LARGE SCALE GENOMIC DNA]</scope>
    <source>
        <strain evidence="7">DSM 19672 / NBRC 101217 / Yu37-1</strain>
    </source>
</reference>
<dbReference type="SUPFAM" id="SSF103473">
    <property type="entry name" value="MFS general substrate transporter"/>
    <property type="match status" value="1"/>
</dbReference>
<feature type="transmembrane region" description="Helical" evidence="4">
    <location>
        <begin position="272"/>
        <end position="288"/>
    </location>
</feature>
<feature type="transmembrane region" description="Helical" evidence="4">
    <location>
        <begin position="159"/>
        <end position="179"/>
    </location>
</feature>
<feature type="transmembrane region" description="Helical" evidence="4">
    <location>
        <begin position="206"/>
        <end position="227"/>
    </location>
</feature>